<evidence type="ECO:0000313" key="3">
    <source>
        <dbReference type="Proteomes" id="UP000178114"/>
    </source>
</evidence>
<dbReference type="STRING" id="1798351.A2930_04380"/>
<keyword evidence="1" id="KW-0812">Transmembrane</keyword>
<gene>
    <name evidence="2" type="ORF">A2930_04380</name>
</gene>
<name>A0A1F5X0S6_9BACT</name>
<feature type="transmembrane region" description="Helical" evidence="1">
    <location>
        <begin position="56"/>
        <end position="73"/>
    </location>
</feature>
<evidence type="ECO:0000313" key="2">
    <source>
        <dbReference type="EMBL" id="OGF81453.1"/>
    </source>
</evidence>
<organism evidence="2 3">
    <name type="scientific">Candidatus Giovannonibacteria bacterium RIFCSPLOWO2_01_FULL_45_34</name>
    <dbReference type="NCBI Taxonomy" id="1798351"/>
    <lineage>
        <taxon>Bacteria</taxon>
        <taxon>Candidatus Giovannoniibacteriota</taxon>
    </lineage>
</organism>
<feature type="transmembrane region" description="Helical" evidence="1">
    <location>
        <begin position="24"/>
        <end position="44"/>
    </location>
</feature>
<evidence type="ECO:0000256" key="1">
    <source>
        <dbReference type="SAM" id="Phobius"/>
    </source>
</evidence>
<keyword evidence="1" id="KW-1133">Transmembrane helix</keyword>
<feature type="transmembrane region" description="Helical" evidence="1">
    <location>
        <begin position="85"/>
        <end position="104"/>
    </location>
</feature>
<dbReference type="EMBL" id="MFID01000010">
    <property type="protein sequence ID" value="OGF81453.1"/>
    <property type="molecule type" value="Genomic_DNA"/>
</dbReference>
<proteinExistence type="predicted"/>
<feature type="transmembrane region" description="Helical" evidence="1">
    <location>
        <begin position="109"/>
        <end position="126"/>
    </location>
</feature>
<dbReference type="Proteomes" id="UP000178114">
    <property type="component" value="Unassembled WGS sequence"/>
</dbReference>
<keyword evidence="1" id="KW-0472">Membrane</keyword>
<protein>
    <submittedName>
        <fullName evidence="2">Uncharacterized protein</fullName>
    </submittedName>
</protein>
<dbReference type="AlphaFoldDB" id="A0A1F5X0S6"/>
<accession>A0A1F5X0S6</accession>
<comment type="caution">
    <text evidence="2">The sequence shown here is derived from an EMBL/GenBank/DDBJ whole genome shotgun (WGS) entry which is preliminary data.</text>
</comment>
<sequence>MAILIALISISALAGTALILNKISGFRICLVCAGVAGTWLWMLLGIRSGALQAEDYRIITAVFIGGSVVGIAYQLEKKLPPGASALLWKLMFIPAGFLTAYGLLSSEKVSIFAGSVLIVILFAAFFKKSFSRLEKHNQVADELAQKMKNCC</sequence>
<reference evidence="2 3" key="1">
    <citation type="journal article" date="2016" name="Nat. Commun.">
        <title>Thousands of microbial genomes shed light on interconnected biogeochemical processes in an aquifer system.</title>
        <authorList>
            <person name="Anantharaman K."/>
            <person name="Brown C.T."/>
            <person name="Hug L.A."/>
            <person name="Sharon I."/>
            <person name="Castelle C.J."/>
            <person name="Probst A.J."/>
            <person name="Thomas B.C."/>
            <person name="Singh A."/>
            <person name="Wilkins M.J."/>
            <person name="Karaoz U."/>
            <person name="Brodie E.L."/>
            <person name="Williams K.H."/>
            <person name="Hubbard S.S."/>
            <person name="Banfield J.F."/>
        </authorList>
    </citation>
    <scope>NUCLEOTIDE SEQUENCE [LARGE SCALE GENOMIC DNA]</scope>
</reference>